<proteinExistence type="predicted"/>
<evidence type="ECO:0000313" key="2">
    <source>
        <dbReference type="Proteomes" id="UP000467700"/>
    </source>
</evidence>
<dbReference type="EMBL" id="CACVBS010000081">
    <property type="protein sequence ID" value="CAA7269846.1"/>
    <property type="molecule type" value="Genomic_DNA"/>
</dbReference>
<dbReference type="OrthoDB" id="3058706at2759"/>
<dbReference type="Proteomes" id="UP000467700">
    <property type="component" value="Unassembled WGS sequence"/>
</dbReference>
<keyword evidence="2" id="KW-1185">Reference proteome</keyword>
<dbReference type="InterPro" id="IPR032675">
    <property type="entry name" value="LRR_dom_sf"/>
</dbReference>
<reference evidence="1 2" key="1">
    <citation type="submission" date="2020-01" db="EMBL/GenBank/DDBJ databases">
        <authorList>
            <person name="Gupta K D."/>
        </authorList>
    </citation>
    <scope>NUCLEOTIDE SEQUENCE [LARGE SCALE GENOMIC DNA]</scope>
</reference>
<dbReference type="SUPFAM" id="SSF52047">
    <property type="entry name" value="RNI-like"/>
    <property type="match status" value="1"/>
</dbReference>
<name>A0A8S0WZV7_CYCAE</name>
<evidence type="ECO:0000313" key="1">
    <source>
        <dbReference type="EMBL" id="CAA7269846.1"/>
    </source>
</evidence>
<dbReference type="Gene3D" id="3.80.10.10">
    <property type="entry name" value="Ribonuclease Inhibitor"/>
    <property type="match status" value="1"/>
</dbReference>
<dbReference type="AlphaFoldDB" id="A0A8S0WZV7"/>
<organism evidence="1 2">
    <name type="scientific">Cyclocybe aegerita</name>
    <name type="common">Black poplar mushroom</name>
    <name type="synonym">Agrocybe aegerita</name>
    <dbReference type="NCBI Taxonomy" id="1973307"/>
    <lineage>
        <taxon>Eukaryota</taxon>
        <taxon>Fungi</taxon>
        <taxon>Dikarya</taxon>
        <taxon>Basidiomycota</taxon>
        <taxon>Agaricomycotina</taxon>
        <taxon>Agaricomycetes</taxon>
        <taxon>Agaricomycetidae</taxon>
        <taxon>Agaricales</taxon>
        <taxon>Agaricineae</taxon>
        <taxon>Bolbitiaceae</taxon>
        <taxon>Cyclocybe</taxon>
    </lineage>
</organism>
<gene>
    <name evidence="1" type="ORF">AAE3_LOCUS12073</name>
</gene>
<accession>A0A8S0WZV7</accession>
<protein>
    <submittedName>
        <fullName evidence="1">Uncharacterized protein</fullName>
    </submittedName>
</protein>
<sequence>MASTSLWGRLVDIGYLILLKEEWRWEILRRTGTALLHVKATRGGHGATFSRLLGDILDAFWERIEILEVSAYFRSTYEGDLWDPLARPSEVLKIFRVSLGDLEHPLQAEKTLFGNDAPNLRELQLIGTAYLRTNIDLSSSWFSQLYHLDVSGSIFMPRPTLLEWLERLGGMPQLKTLSLSSIFQPVSEDPMPLPVIQLPNLTDLQVKHDIYSSALLLHHIETPPGCRLRVITSEIVTSISYPARSRFIGEVLSKYSKRWFSANTKLTNLTLDIKPHSFSVSQSEQNSSGSRGPGGQARTKFEVCIDVDYSVAFTELLPYVNELFQCVFSHITMVAMHLHLSPETGYTDSSHLRNLIANFVHALPEVRVLNTTMQAVAHLTKLPRGAGIPPPFPNLQVLKLYDAAVFGTAGRIDHGRGIGETFFRLRQEEKCPIQVLDLTSCSTLHDMSYLERAEGMKVSWTDDEGNRREEVCGYGGSLRLRKSRRRTQSLKSEFRCEEMGVGDEK</sequence>
<comment type="caution">
    <text evidence="1">The sequence shown here is derived from an EMBL/GenBank/DDBJ whole genome shotgun (WGS) entry which is preliminary data.</text>
</comment>